<evidence type="ECO:0000313" key="7">
    <source>
        <dbReference type="EMBL" id="BBE18384.1"/>
    </source>
</evidence>
<sequence length="957" mass="108839">MKLKQILLFAFLMIVAIVGKSQTGVIKGTITDANTKESLIGATVVIQGTAKGASSDFDGNFRIDNVKAGSYNLVISYISYDNQIVRAEVTEGKETVLNFALKSASVDIDEVKVVAKRRDNTEVSMVSSLKAGNLIVSGISAQQIGKSQDKDAAEVIRRVPGITITDGRFVIVRGLIERYNSVMLNGATAPSFEADKRAFSFDAIPSGMINNILIYKSPAPELPADFAGAAINVETKSNADENSLVIAYNTKYVEHTTFNNKFQTYQGGKTDWLGYDDGTRDVPKGVPSADVFKGLYTWKSIDDYMQKTTDLVKVSKLFSNNWESKSKTPLPDQSLSITLQRRFVLGKVSLGNISSFSYNSTSDYQEVDRLEYQDYSAEQNRVIKDFDFHDQKSKESTKIGFIHNWNLLYGNNQKLEFRNLVNQMGNKTTNIRDGVNYYNVDTIHAIDLRYESRFIYSGQLAGEQHFNHERTKFNWMAGYGYTKNSQPDNRRLTFILDNNQNGDHYNEYFLRMQNVPNAYLGGRLWLNLNENIYNYKADFEHLFKIFNSNADYTLKAGVSYERKKREFSSRLIGAVAYNNPPDIFYKPASEIFSEENIYFDQTAPFNQDGITYRDNTAAKDSYDGEDKILAGYIGLKIPISKKINAYGGVRFEKFNRKISNFYEKTGNTDNLDIVRDTINYFPSINLTYNINDRNLVRFSYGKTINRPEFREMSNFDYQDFDMFAIIHGNDTLKSAYIDNYDLRYEWYPSAGEVVSLAAFYKDFTDPIEVFLIPAGTGYDYKPFNTEKAYSMGLELDARKQFTEFEHSSGFLNYLKNLTIIFNTSLIKSQINTSQQGFARDKKRIMQGQSPYIINLGLNYASEASKFNVGVNFNRLGKRIAYVGNPLNPHTWELPRNSLDLTIQKELGKRVTFKAGVKDILNNPVRFVQYYGTNDNITVDTYNYTPNRSFSAGIVVKL</sequence>
<evidence type="ECO:0000256" key="3">
    <source>
        <dbReference type="ARBA" id="ARBA00023237"/>
    </source>
</evidence>
<dbReference type="Pfam" id="PF00593">
    <property type="entry name" value="TonB_dep_Rec_b-barrel"/>
    <property type="match status" value="1"/>
</dbReference>
<evidence type="ECO:0000256" key="2">
    <source>
        <dbReference type="ARBA" id="ARBA00023136"/>
    </source>
</evidence>
<gene>
    <name evidence="7" type="ORF">AQPE_2546</name>
</gene>
<evidence type="ECO:0000256" key="4">
    <source>
        <dbReference type="RuleBase" id="RU003357"/>
    </source>
</evidence>
<dbReference type="SUPFAM" id="SSF56935">
    <property type="entry name" value="Porins"/>
    <property type="match status" value="1"/>
</dbReference>
<protein>
    <submittedName>
        <fullName evidence="7">TonB-dependent receptor</fullName>
    </submittedName>
</protein>
<keyword evidence="4" id="KW-0798">TonB box</keyword>
<dbReference type="Pfam" id="PF13715">
    <property type="entry name" value="CarbopepD_reg_2"/>
    <property type="match status" value="1"/>
</dbReference>
<dbReference type="Gene3D" id="2.60.40.1120">
    <property type="entry name" value="Carboxypeptidase-like, regulatory domain"/>
    <property type="match status" value="1"/>
</dbReference>
<evidence type="ECO:0000259" key="5">
    <source>
        <dbReference type="Pfam" id="PF00593"/>
    </source>
</evidence>
<evidence type="ECO:0000256" key="1">
    <source>
        <dbReference type="ARBA" id="ARBA00004442"/>
    </source>
</evidence>
<dbReference type="Gene3D" id="2.170.130.10">
    <property type="entry name" value="TonB-dependent receptor, plug domain"/>
    <property type="match status" value="1"/>
</dbReference>
<dbReference type="PANTHER" id="PTHR40980">
    <property type="entry name" value="PLUG DOMAIN-CONTAINING PROTEIN"/>
    <property type="match status" value="1"/>
</dbReference>
<dbReference type="InterPro" id="IPR012910">
    <property type="entry name" value="Plug_dom"/>
</dbReference>
<keyword evidence="7" id="KW-0675">Receptor</keyword>
<dbReference type="Pfam" id="PF07715">
    <property type="entry name" value="Plug"/>
    <property type="match status" value="1"/>
</dbReference>
<proteinExistence type="inferred from homology"/>
<accession>A0A5K7SAR3</accession>
<evidence type="ECO:0000259" key="6">
    <source>
        <dbReference type="Pfam" id="PF07715"/>
    </source>
</evidence>
<dbReference type="KEGG" id="anf:AQPE_2546"/>
<keyword evidence="8" id="KW-1185">Reference proteome</keyword>
<keyword evidence="2 4" id="KW-0472">Membrane</keyword>
<name>A0A5K7SAR3_9BACT</name>
<dbReference type="InterPro" id="IPR008969">
    <property type="entry name" value="CarboxyPept-like_regulatory"/>
</dbReference>
<evidence type="ECO:0000313" key="8">
    <source>
        <dbReference type="Proteomes" id="UP001193389"/>
    </source>
</evidence>
<dbReference type="SUPFAM" id="SSF49464">
    <property type="entry name" value="Carboxypeptidase regulatory domain-like"/>
    <property type="match status" value="1"/>
</dbReference>
<dbReference type="EMBL" id="AP018694">
    <property type="protein sequence ID" value="BBE18384.1"/>
    <property type="molecule type" value="Genomic_DNA"/>
</dbReference>
<dbReference type="InterPro" id="IPR000531">
    <property type="entry name" value="Beta-barrel_TonB"/>
</dbReference>
<feature type="domain" description="TonB-dependent receptor plug" evidence="6">
    <location>
        <begin position="136"/>
        <end position="220"/>
    </location>
</feature>
<keyword evidence="3" id="KW-0998">Cell outer membrane</keyword>
<reference evidence="7" key="1">
    <citation type="journal article" date="2020" name="Int. J. Syst. Evol. Microbiol.">
        <title>Aquipluma nitroreducens gen. nov. sp. nov., a novel facultatively anaerobic bacterium isolated from a freshwater lake.</title>
        <authorList>
            <person name="Watanabe M."/>
            <person name="Kojima H."/>
            <person name="Fukui M."/>
        </authorList>
    </citation>
    <scope>NUCLEOTIDE SEQUENCE</scope>
    <source>
        <strain evidence="7">MeG22</strain>
    </source>
</reference>
<dbReference type="PANTHER" id="PTHR40980:SF4">
    <property type="entry name" value="TONB-DEPENDENT RECEPTOR-LIKE BETA-BARREL DOMAIN-CONTAINING PROTEIN"/>
    <property type="match status" value="1"/>
</dbReference>
<dbReference type="AlphaFoldDB" id="A0A5K7SAR3"/>
<dbReference type="Gene3D" id="2.40.170.20">
    <property type="entry name" value="TonB-dependent receptor, beta-barrel domain"/>
    <property type="match status" value="1"/>
</dbReference>
<comment type="similarity">
    <text evidence="4">Belongs to the TonB-dependent receptor family.</text>
</comment>
<dbReference type="GO" id="GO:0009279">
    <property type="term" value="C:cell outer membrane"/>
    <property type="evidence" value="ECO:0007669"/>
    <property type="project" value="UniProtKB-SubCell"/>
</dbReference>
<dbReference type="Proteomes" id="UP001193389">
    <property type="component" value="Chromosome"/>
</dbReference>
<feature type="domain" description="TonB-dependent receptor-like beta-barrel" evidence="5">
    <location>
        <begin position="482"/>
        <end position="917"/>
    </location>
</feature>
<comment type="subcellular location">
    <subcellularLocation>
        <location evidence="1 4">Cell outer membrane</location>
    </subcellularLocation>
</comment>
<dbReference type="InterPro" id="IPR037066">
    <property type="entry name" value="Plug_dom_sf"/>
</dbReference>
<dbReference type="InterPro" id="IPR036942">
    <property type="entry name" value="Beta-barrel_TonB_sf"/>
</dbReference>
<dbReference type="RefSeq" id="WP_318351293.1">
    <property type="nucleotide sequence ID" value="NZ_AP018694.1"/>
</dbReference>
<organism evidence="7 8">
    <name type="scientific">Aquipluma nitroreducens</name>
    <dbReference type="NCBI Taxonomy" id="2010828"/>
    <lineage>
        <taxon>Bacteria</taxon>
        <taxon>Pseudomonadati</taxon>
        <taxon>Bacteroidota</taxon>
        <taxon>Bacteroidia</taxon>
        <taxon>Marinilabiliales</taxon>
        <taxon>Prolixibacteraceae</taxon>
        <taxon>Aquipluma</taxon>
    </lineage>
</organism>